<organism evidence="2 3">
    <name type="scientific">Allorhodopirellula solitaria</name>
    <dbReference type="NCBI Taxonomy" id="2527987"/>
    <lineage>
        <taxon>Bacteria</taxon>
        <taxon>Pseudomonadati</taxon>
        <taxon>Planctomycetota</taxon>
        <taxon>Planctomycetia</taxon>
        <taxon>Pirellulales</taxon>
        <taxon>Pirellulaceae</taxon>
        <taxon>Allorhodopirellula</taxon>
    </lineage>
</organism>
<evidence type="ECO:0000256" key="1">
    <source>
        <dbReference type="SAM" id="MobiDB-lite"/>
    </source>
</evidence>
<keyword evidence="3" id="KW-1185">Reference proteome</keyword>
<dbReference type="RefSeq" id="WP_146391732.1">
    <property type="nucleotide sequence ID" value="NZ_SJPK01000005.1"/>
</dbReference>
<evidence type="ECO:0000313" key="2">
    <source>
        <dbReference type="EMBL" id="TWT66686.1"/>
    </source>
</evidence>
<sequence length="160" mass="18258">MSHPYEPDVPPYPFVPPFNLPGSELPYEAEDEGDEPYVFPPLPEPEPPVWPDDYPPGTPDPGPRPPWWPDDLFWPPEPEPPVIIESPLPPHLWPRLPQDHPYHLPPGHSYPDSLPPGHPGSAYPSMPDYPVVHPGSWGEDWYKYPGILDNWPPSYEDDEE</sequence>
<name>A0A5C5XTS2_9BACT</name>
<dbReference type="OrthoDB" id="292696at2"/>
<accession>A0A5C5XTS2</accession>
<dbReference type="PRINTS" id="PR01217">
    <property type="entry name" value="PRICHEXTENSN"/>
</dbReference>
<protein>
    <submittedName>
        <fullName evidence="2">Uncharacterized protein</fullName>
    </submittedName>
</protein>
<gene>
    <name evidence="2" type="ORF">CA85_27830</name>
</gene>
<comment type="caution">
    <text evidence="2">The sequence shown here is derived from an EMBL/GenBank/DDBJ whole genome shotgun (WGS) entry which is preliminary data.</text>
</comment>
<dbReference type="AlphaFoldDB" id="A0A5C5XTS2"/>
<reference evidence="2 3" key="1">
    <citation type="submission" date="2019-02" db="EMBL/GenBank/DDBJ databases">
        <title>Deep-cultivation of Planctomycetes and their phenomic and genomic characterization uncovers novel biology.</title>
        <authorList>
            <person name="Wiegand S."/>
            <person name="Jogler M."/>
            <person name="Boedeker C."/>
            <person name="Pinto D."/>
            <person name="Vollmers J."/>
            <person name="Rivas-Marin E."/>
            <person name="Kohn T."/>
            <person name="Peeters S.H."/>
            <person name="Heuer A."/>
            <person name="Rast P."/>
            <person name="Oberbeckmann S."/>
            <person name="Bunk B."/>
            <person name="Jeske O."/>
            <person name="Meyerdierks A."/>
            <person name="Storesund J.E."/>
            <person name="Kallscheuer N."/>
            <person name="Luecker S."/>
            <person name="Lage O.M."/>
            <person name="Pohl T."/>
            <person name="Merkel B.J."/>
            <person name="Hornburger P."/>
            <person name="Mueller R.-W."/>
            <person name="Bruemmer F."/>
            <person name="Labrenz M."/>
            <person name="Spormann A.M."/>
            <person name="Op Den Camp H."/>
            <person name="Overmann J."/>
            <person name="Amann R."/>
            <person name="Jetten M.S.M."/>
            <person name="Mascher T."/>
            <person name="Medema M.H."/>
            <person name="Devos D.P."/>
            <person name="Kaster A.-K."/>
            <person name="Ovreas L."/>
            <person name="Rohde M."/>
            <person name="Galperin M.Y."/>
            <person name="Jogler C."/>
        </authorList>
    </citation>
    <scope>NUCLEOTIDE SEQUENCE [LARGE SCALE GENOMIC DNA]</scope>
    <source>
        <strain evidence="2 3">CA85</strain>
    </source>
</reference>
<proteinExistence type="predicted"/>
<feature type="compositionally biased region" description="Pro residues" evidence="1">
    <location>
        <begin position="38"/>
        <end position="68"/>
    </location>
</feature>
<feature type="region of interest" description="Disordered" evidence="1">
    <location>
        <begin position="1"/>
        <end position="71"/>
    </location>
</feature>
<dbReference type="EMBL" id="SJPK01000005">
    <property type="protein sequence ID" value="TWT66686.1"/>
    <property type="molecule type" value="Genomic_DNA"/>
</dbReference>
<evidence type="ECO:0000313" key="3">
    <source>
        <dbReference type="Proteomes" id="UP000318053"/>
    </source>
</evidence>
<dbReference type="Proteomes" id="UP000318053">
    <property type="component" value="Unassembled WGS sequence"/>
</dbReference>
<feature type="compositionally biased region" description="Pro residues" evidence="1">
    <location>
        <begin position="7"/>
        <end position="19"/>
    </location>
</feature>